<dbReference type="AlphaFoldDB" id="A8NMG9"/>
<accession>A8NMG9</accession>
<dbReference type="Proteomes" id="UP000001861">
    <property type="component" value="Unassembled WGS sequence"/>
</dbReference>
<dbReference type="KEGG" id="cci:CC1G_10786"/>
<feature type="region of interest" description="Disordered" evidence="1">
    <location>
        <begin position="196"/>
        <end position="215"/>
    </location>
</feature>
<proteinExistence type="predicted"/>
<protein>
    <submittedName>
        <fullName evidence="2">Uncharacterized protein</fullName>
    </submittedName>
</protein>
<dbReference type="EMBL" id="AACS02000012">
    <property type="protein sequence ID" value="EAU86895.2"/>
    <property type="molecule type" value="Genomic_DNA"/>
</dbReference>
<name>A8NMG9_COPC7</name>
<evidence type="ECO:0000256" key="1">
    <source>
        <dbReference type="SAM" id="MobiDB-lite"/>
    </source>
</evidence>
<dbReference type="InParanoid" id="A8NMG9"/>
<feature type="compositionally biased region" description="Acidic residues" evidence="1">
    <location>
        <begin position="204"/>
        <end position="215"/>
    </location>
</feature>
<keyword evidence="3" id="KW-1185">Reference proteome</keyword>
<reference evidence="2 3" key="1">
    <citation type="journal article" date="2010" name="Proc. Natl. Acad. Sci. U.S.A.">
        <title>Insights into evolution of multicellular fungi from the assembled chromosomes of the mushroom Coprinopsis cinerea (Coprinus cinereus).</title>
        <authorList>
            <person name="Stajich J.E."/>
            <person name="Wilke S.K."/>
            <person name="Ahren D."/>
            <person name="Au C.H."/>
            <person name="Birren B.W."/>
            <person name="Borodovsky M."/>
            <person name="Burns C."/>
            <person name="Canback B."/>
            <person name="Casselton L.A."/>
            <person name="Cheng C.K."/>
            <person name="Deng J."/>
            <person name="Dietrich F.S."/>
            <person name="Fargo D.C."/>
            <person name="Farman M.L."/>
            <person name="Gathman A.C."/>
            <person name="Goldberg J."/>
            <person name="Guigo R."/>
            <person name="Hoegger P.J."/>
            <person name="Hooker J.B."/>
            <person name="Huggins A."/>
            <person name="James T.Y."/>
            <person name="Kamada T."/>
            <person name="Kilaru S."/>
            <person name="Kodira C."/>
            <person name="Kues U."/>
            <person name="Kupfer D."/>
            <person name="Kwan H.S."/>
            <person name="Lomsadze A."/>
            <person name="Li W."/>
            <person name="Lilly W.W."/>
            <person name="Ma L.J."/>
            <person name="Mackey A.J."/>
            <person name="Manning G."/>
            <person name="Martin F."/>
            <person name="Muraguchi H."/>
            <person name="Natvig D.O."/>
            <person name="Palmerini H."/>
            <person name="Ramesh M.A."/>
            <person name="Rehmeyer C.J."/>
            <person name="Roe B.A."/>
            <person name="Shenoy N."/>
            <person name="Stanke M."/>
            <person name="Ter-Hovhannisyan V."/>
            <person name="Tunlid A."/>
            <person name="Velagapudi R."/>
            <person name="Vision T.J."/>
            <person name="Zeng Q."/>
            <person name="Zolan M.E."/>
            <person name="Pukkila P.J."/>
        </authorList>
    </citation>
    <scope>NUCLEOTIDE SEQUENCE [LARGE SCALE GENOMIC DNA]</scope>
    <source>
        <strain evidence="3">Okayama-7 / 130 / ATCC MYA-4618 / FGSC 9003</strain>
    </source>
</reference>
<organism evidence="2 3">
    <name type="scientific">Coprinopsis cinerea (strain Okayama-7 / 130 / ATCC MYA-4618 / FGSC 9003)</name>
    <name type="common">Inky cap fungus</name>
    <name type="synonym">Hormographiella aspergillata</name>
    <dbReference type="NCBI Taxonomy" id="240176"/>
    <lineage>
        <taxon>Eukaryota</taxon>
        <taxon>Fungi</taxon>
        <taxon>Dikarya</taxon>
        <taxon>Basidiomycota</taxon>
        <taxon>Agaricomycotina</taxon>
        <taxon>Agaricomycetes</taxon>
        <taxon>Agaricomycetidae</taxon>
        <taxon>Agaricales</taxon>
        <taxon>Agaricineae</taxon>
        <taxon>Psathyrellaceae</taxon>
        <taxon>Coprinopsis</taxon>
    </lineage>
</organism>
<sequence>MSETPPGLQYIRDWNNRLLVIGFHFPPGPTQDEARRHTEELLRQELLRLPTSDEVNKAALVHSMFIWDYTEDNKCYRRNPKSLARISNVAHPPETVWEAWLNDVKRIRTSVDRFHLRLKGEIEAILASDEPLEDKWVQGLRLREAEGIPTRIPIQYGPDGRATEVKYPWLLDLVDDSALRVKKLIKEGLDELVRECEEGRDGDSEWETESSGEGA</sequence>
<dbReference type="RefSeq" id="XP_001834912.2">
    <property type="nucleotide sequence ID" value="XM_001834860.2"/>
</dbReference>
<evidence type="ECO:0000313" key="2">
    <source>
        <dbReference type="EMBL" id="EAU86895.2"/>
    </source>
</evidence>
<comment type="caution">
    <text evidence="2">The sequence shown here is derived from an EMBL/GenBank/DDBJ whole genome shotgun (WGS) entry which is preliminary data.</text>
</comment>
<gene>
    <name evidence="2" type="ORF">CC1G_10786</name>
</gene>
<dbReference type="VEuPathDB" id="FungiDB:CC1G_10786"/>
<dbReference type="GeneID" id="6011431"/>
<dbReference type="HOGENOM" id="CLU_1283193_0_0_1"/>
<evidence type="ECO:0000313" key="3">
    <source>
        <dbReference type="Proteomes" id="UP000001861"/>
    </source>
</evidence>